<keyword evidence="2" id="KW-1185">Reference proteome</keyword>
<evidence type="ECO:0000313" key="2">
    <source>
        <dbReference type="Proteomes" id="UP001152795"/>
    </source>
</evidence>
<dbReference type="Proteomes" id="UP001152795">
    <property type="component" value="Unassembled WGS sequence"/>
</dbReference>
<protein>
    <submittedName>
        <fullName evidence="1">Uncharacterized protein</fullName>
    </submittedName>
</protein>
<gene>
    <name evidence="1" type="ORF">PACLA_8A041109</name>
</gene>
<dbReference type="OrthoDB" id="10575985at2759"/>
<accession>A0A7D9HV93</accession>
<sequence>MSCKIFVVLAVLLTISKIGSALKCNRCHYQSTQPKDEQKCGSRTENCSTGYCYSVAYTRSDGISVVNRGCDDNANDRLCPDGAKTCERKTKETNLKSCVGICCSSDNCNNYTPNSAPGVMAAKFILCLMVIVGYFLA</sequence>
<reference evidence="1" key="1">
    <citation type="submission" date="2020-04" db="EMBL/GenBank/DDBJ databases">
        <authorList>
            <person name="Alioto T."/>
            <person name="Alioto T."/>
            <person name="Gomez Garrido J."/>
        </authorList>
    </citation>
    <scope>NUCLEOTIDE SEQUENCE</scope>
    <source>
        <strain evidence="1">A484AB</strain>
    </source>
</reference>
<comment type="caution">
    <text evidence="1">The sequence shown here is derived from an EMBL/GenBank/DDBJ whole genome shotgun (WGS) entry which is preliminary data.</text>
</comment>
<dbReference type="EMBL" id="CACRXK020002493">
    <property type="protein sequence ID" value="CAB3994578.1"/>
    <property type="molecule type" value="Genomic_DNA"/>
</dbReference>
<evidence type="ECO:0000313" key="1">
    <source>
        <dbReference type="EMBL" id="CAB3994578.1"/>
    </source>
</evidence>
<name>A0A7D9HV93_PARCT</name>
<proteinExistence type="predicted"/>
<dbReference type="AlphaFoldDB" id="A0A7D9HV93"/>
<organism evidence="1 2">
    <name type="scientific">Paramuricea clavata</name>
    <name type="common">Red gorgonian</name>
    <name type="synonym">Violescent sea-whip</name>
    <dbReference type="NCBI Taxonomy" id="317549"/>
    <lineage>
        <taxon>Eukaryota</taxon>
        <taxon>Metazoa</taxon>
        <taxon>Cnidaria</taxon>
        <taxon>Anthozoa</taxon>
        <taxon>Octocorallia</taxon>
        <taxon>Malacalcyonacea</taxon>
        <taxon>Plexauridae</taxon>
        <taxon>Paramuricea</taxon>
    </lineage>
</organism>